<evidence type="ECO:0000313" key="5">
    <source>
        <dbReference type="EMBL" id="AIE96213.1"/>
    </source>
</evidence>
<dbReference type="Gene3D" id="3.30.2020.30">
    <property type="match status" value="1"/>
</dbReference>
<evidence type="ECO:0000256" key="2">
    <source>
        <dbReference type="ARBA" id="ARBA00023004"/>
    </source>
</evidence>
<dbReference type="InterPro" id="IPR038492">
    <property type="entry name" value="GBBH-like_N_sf"/>
</dbReference>
<dbReference type="EMBL" id="KF900472">
    <property type="protein sequence ID" value="AIE96213.1"/>
    <property type="molecule type" value="Genomic_DNA"/>
</dbReference>
<evidence type="ECO:0000259" key="4">
    <source>
        <dbReference type="Pfam" id="PF06155"/>
    </source>
</evidence>
<evidence type="ECO:0000256" key="1">
    <source>
        <dbReference type="ARBA" id="ARBA00022723"/>
    </source>
</evidence>
<dbReference type="AlphaFoldDB" id="A0A075FXY1"/>
<name>A0A075FXY1_9EURY</name>
<reference evidence="5" key="1">
    <citation type="journal article" date="2014" name="Genome Biol. Evol.">
        <title>Pangenome evidence for extensive interdomain horizontal transfer affecting lineage core and shell genes in uncultured planktonic thaumarchaeota and euryarchaeota.</title>
        <authorList>
            <person name="Deschamps P."/>
            <person name="Zivanovic Y."/>
            <person name="Moreira D."/>
            <person name="Rodriguez-Valera F."/>
            <person name="Lopez-Garcia P."/>
        </authorList>
    </citation>
    <scope>NUCLEOTIDE SEQUENCE</scope>
</reference>
<evidence type="ECO:0000256" key="3">
    <source>
        <dbReference type="SAM" id="Coils"/>
    </source>
</evidence>
<feature type="domain" description="Gamma-butyrobetaine hydroxylase-like N-terminal" evidence="4">
    <location>
        <begin position="10"/>
        <end position="97"/>
    </location>
</feature>
<dbReference type="GO" id="GO:0046872">
    <property type="term" value="F:metal ion binding"/>
    <property type="evidence" value="ECO:0007669"/>
    <property type="project" value="UniProtKB-KW"/>
</dbReference>
<feature type="coiled-coil region" evidence="3">
    <location>
        <begin position="46"/>
        <end position="73"/>
    </location>
</feature>
<dbReference type="InterPro" id="IPR010376">
    <property type="entry name" value="GBBH-like_N"/>
</dbReference>
<keyword evidence="3" id="KW-0175">Coiled coil</keyword>
<protein>
    <recommendedName>
        <fullName evidence="4">Gamma-butyrobetaine hydroxylase-like N-terminal domain-containing protein</fullName>
    </recommendedName>
</protein>
<keyword evidence="1" id="KW-0479">Metal-binding</keyword>
<accession>A0A075FXY1</accession>
<dbReference type="Pfam" id="PF06155">
    <property type="entry name" value="GBBH-like_N"/>
    <property type="match status" value="1"/>
</dbReference>
<sequence>MTEVPKLRQLERREIDMVLRWRDDTEHTVTYTELRYWCPCANCKPRREVETRKEALRDEVSRLRNEKPKAENVGGYGIRFTFESGCNSGIWSTDRLHAIATGSPDPDSI</sequence>
<proteinExistence type="predicted"/>
<keyword evidence="2" id="KW-0408">Iron</keyword>
<organism evidence="5">
    <name type="scientific">uncultured marine group II/III euryarchaeote AD1000_74_G12</name>
    <dbReference type="NCBI Taxonomy" id="1457807"/>
    <lineage>
        <taxon>Archaea</taxon>
        <taxon>Methanobacteriati</taxon>
        <taxon>Methanobacteriota</taxon>
        <taxon>environmental samples</taxon>
    </lineage>
</organism>